<reference evidence="2" key="2">
    <citation type="journal article" date="2008" name="Nucleic Acids Res.">
        <title>The rice annotation project database (RAP-DB): 2008 update.</title>
        <authorList>
            <consortium name="The rice annotation project (RAP)"/>
        </authorList>
    </citation>
    <scope>GENOME REANNOTATION</scope>
    <source>
        <strain evidence="2">cv. Nipponbare</strain>
    </source>
</reference>
<dbReference type="EMBL" id="AC146938">
    <property type="protein sequence ID" value="AAX96004.1"/>
    <property type="molecule type" value="Genomic_DNA"/>
</dbReference>
<organism evidence="1 2">
    <name type="scientific">Oryza sativa subsp. japonica</name>
    <name type="common">Rice</name>
    <dbReference type="NCBI Taxonomy" id="39947"/>
    <lineage>
        <taxon>Eukaryota</taxon>
        <taxon>Viridiplantae</taxon>
        <taxon>Streptophyta</taxon>
        <taxon>Embryophyta</taxon>
        <taxon>Tracheophyta</taxon>
        <taxon>Spermatophyta</taxon>
        <taxon>Magnoliopsida</taxon>
        <taxon>Liliopsida</taxon>
        <taxon>Poales</taxon>
        <taxon>Poaceae</taxon>
        <taxon>BOP clade</taxon>
        <taxon>Oryzoideae</taxon>
        <taxon>Oryzeae</taxon>
        <taxon>Oryzinae</taxon>
        <taxon>Oryza</taxon>
        <taxon>Oryza sativa</taxon>
    </lineage>
</organism>
<protein>
    <submittedName>
        <fullName evidence="1">Uncharacterized protein</fullName>
    </submittedName>
</protein>
<dbReference type="Proteomes" id="UP000000763">
    <property type="component" value="Chromosome 11"/>
</dbReference>
<name>Q2R5Z5_ORYSJ</name>
<gene>
    <name evidence="1" type="ordered locus">LOC_Os11g22820</name>
</gene>
<evidence type="ECO:0000313" key="1">
    <source>
        <dbReference type="EMBL" id="AAX96004.1"/>
    </source>
</evidence>
<accession>Q2R5Z5</accession>
<sequence>MEGTRRHLEKDLEPWRILEDVQVKVEAQTKSTSGAIRSLEPVYTKMGAQVAYVLGLGHSLYGWKAKKIAFPMVLVPRPNSFRVNGNRQNKLMSRIYPGVASPYLGLWAVYRVGFSIRVASRAGWLGMSWDPGLVASLV</sequence>
<reference evidence="2" key="1">
    <citation type="journal article" date="2005" name="Nature">
        <title>The map-based sequence of the rice genome.</title>
        <authorList>
            <consortium name="International rice genome sequencing project (IRGSP)"/>
            <person name="Matsumoto T."/>
            <person name="Wu J."/>
            <person name="Kanamori H."/>
            <person name="Katayose Y."/>
            <person name="Fujisawa M."/>
            <person name="Namiki N."/>
            <person name="Mizuno H."/>
            <person name="Yamamoto K."/>
            <person name="Antonio B.A."/>
            <person name="Baba T."/>
            <person name="Sakata K."/>
            <person name="Nagamura Y."/>
            <person name="Aoki H."/>
            <person name="Arikawa K."/>
            <person name="Arita K."/>
            <person name="Bito T."/>
            <person name="Chiden Y."/>
            <person name="Fujitsuka N."/>
            <person name="Fukunaka R."/>
            <person name="Hamada M."/>
            <person name="Harada C."/>
            <person name="Hayashi A."/>
            <person name="Hijishita S."/>
            <person name="Honda M."/>
            <person name="Hosokawa S."/>
            <person name="Ichikawa Y."/>
            <person name="Idonuma A."/>
            <person name="Iijima M."/>
            <person name="Ikeda M."/>
            <person name="Ikeno M."/>
            <person name="Ito K."/>
            <person name="Ito S."/>
            <person name="Ito T."/>
            <person name="Ito Y."/>
            <person name="Ito Y."/>
            <person name="Iwabuchi A."/>
            <person name="Kamiya K."/>
            <person name="Karasawa W."/>
            <person name="Kurita K."/>
            <person name="Katagiri S."/>
            <person name="Kikuta A."/>
            <person name="Kobayashi H."/>
            <person name="Kobayashi N."/>
            <person name="Machita K."/>
            <person name="Maehara T."/>
            <person name="Masukawa M."/>
            <person name="Mizubayashi T."/>
            <person name="Mukai Y."/>
            <person name="Nagasaki H."/>
            <person name="Nagata Y."/>
            <person name="Naito S."/>
            <person name="Nakashima M."/>
            <person name="Nakama Y."/>
            <person name="Nakamichi Y."/>
            <person name="Nakamura M."/>
            <person name="Meguro A."/>
            <person name="Negishi M."/>
            <person name="Ohta I."/>
            <person name="Ohta T."/>
            <person name="Okamoto M."/>
            <person name="Ono N."/>
            <person name="Saji S."/>
            <person name="Sakaguchi M."/>
            <person name="Sakai K."/>
            <person name="Shibata M."/>
            <person name="Shimokawa T."/>
            <person name="Song J."/>
            <person name="Takazaki Y."/>
            <person name="Terasawa K."/>
            <person name="Tsugane M."/>
            <person name="Tsuji K."/>
            <person name="Ueda S."/>
            <person name="Waki K."/>
            <person name="Yamagata H."/>
            <person name="Yamamoto M."/>
            <person name="Yamamoto S."/>
            <person name="Yamane H."/>
            <person name="Yoshiki S."/>
            <person name="Yoshihara R."/>
            <person name="Yukawa K."/>
            <person name="Zhong H."/>
            <person name="Yano M."/>
            <person name="Yuan Q."/>
            <person name="Ouyang S."/>
            <person name="Liu J."/>
            <person name="Jones K.M."/>
            <person name="Gansberger K."/>
            <person name="Moffat K."/>
            <person name="Hill J."/>
            <person name="Bera J."/>
            <person name="Fadrosh D."/>
            <person name="Jin S."/>
            <person name="Johri S."/>
            <person name="Kim M."/>
            <person name="Overton L."/>
            <person name="Reardon M."/>
            <person name="Tsitrin T."/>
            <person name="Vuong H."/>
            <person name="Weaver B."/>
            <person name="Ciecko A."/>
            <person name="Tallon L."/>
            <person name="Jackson J."/>
            <person name="Pai G."/>
            <person name="Aken S.V."/>
            <person name="Utterback T."/>
            <person name="Reidmuller S."/>
            <person name="Feldblyum T."/>
            <person name="Hsiao J."/>
            <person name="Zismann V."/>
            <person name="Iobst S."/>
            <person name="de Vazeille A.R."/>
            <person name="Buell C.R."/>
            <person name="Ying K."/>
            <person name="Li Y."/>
            <person name="Lu T."/>
            <person name="Huang Y."/>
            <person name="Zhao Q."/>
            <person name="Feng Q."/>
            <person name="Zhang L."/>
            <person name="Zhu J."/>
            <person name="Weng Q."/>
            <person name="Mu J."/>
            <person name="Lu Y."/>
            <person name="Fan D."/>
            <person name="Liu Y."/>
            <person name="Guan J."/>
            <person name="Zhang Y."/>
            <person name="Yu S."/>
            <person name="Liu X."/>
            <person name="Zhang Y."/>
            <person name="Hong G."/>
            <person name="Han B."/>
            <person name="Choisne N."/>
            <person name="Demange N."/>
            <person name="Orjeda G."/>
            <person name="Samain S."/>
            <person name="Cattolico L."/>
            <person name="Pelletier E."/>
            <person name="Couloux A."/>
            <person name="Segurens B."/>
            <person name="Wincker P."/>
            <person name="D'Hont A."/>
            <person name="Scarpelli C."/>
            <person name="Weissenbach J."/>
            <person name="Salanoubat M."/>
            <person name="Quetier F."/>
            <person name="Yu Y."/>
            <person name="Kim H.R."/>
            <person name="Rambo T."/>
            <person name="Currie J."/>
            <person name="Collura K."/>
            <person name="Luo M."/>
            <person name="Yang T."/>
            <person name="Ammiraju J.S.S."/>
            <person name="Engler F."/>
            <person name="Soderlund C."/>
            <person name="Wing R.A."/>
            <person name="Palmer L.E."/>
            <person name="de la Bastide M."/>
            <person name="Spiegel L."/>
            <person name="Nascimento L."/>
            <person name="Zutavern T."/>
            <person name="O'Shaughnessy A."/>
            <person name="Dike S."/>
            <person name="Dedhia N."/>
            <person name="Preston R."/>
            <person name="Balija V."/>
            <person name="McCombie W.R."/>
            <person name="Chow T."/>
            <person name="Chen H."/>
            <person name="Chung M."/>
            <person name="Chen C."/>
            <person name="Shaw J."/>
            <person name="Wu H."/>
            <person name="Hsiao K."/>
            <person name="Chao Y."/>
            <person name="Chu M."/>
            <person name="Cheng C."/>
            <person name="Hour A."/>
            <person name="Lee P."/>
            <person name="Lin S."/>
            <person name="Lin Y."/>
            <person name="Liou J."/>
            <person name="Liu S."/>
            <person name="Hsing Y."/>
            <person name="Raghuvanshi S."/>
            <person name="Mohanty A."/>
            <person name="Bharti A.K."/>
            <person name="Gaur A."/>
            <person name="Gupta V."/>
            <person name="Kumar D."/>
            <person name="Ravi V."/>
            <person name="Vij S."/>
            <person name="Kapur A."/>
            <person name="Khurana P."/>
            <person name="Khurana P."/>
            <person name="Khurana J.P."/>
            <person name="Tyagi A.K."/>
            <person name="Gaikwad K."/>
            <person name="Singh A."/>
            <person name="Dalal V."/>
            <person name="Srivastava S."/>
            <person name="Dixit A."/>
            <person name="Pal A.K."/>
            <person name="Ghazi I.A."/>
            <person name="Yadav M."/>
            <person name="Pandit A."/>
            <person name="Bhargava A."/>
            <person name="Sureshbabu K."/>
            <person name="Batra K."/>
            <person name="Sharma T.R."/>
            <person name="Mohapatra T."/>
            <person name="Singh N.K."/>
            <person name="Messing J."/>
            <person name="Nelson A.B."/>
            <person name="Fuks G."/>
            <person name="Kavchok S."/>
            <person name="Keizer G."/>
            <person name="Linton E."/>
            <person name="Llaca V."/>
            <person name="Song R."/>
            <person name="Tanyolac B."/>
            <person name="Young S."/>
            <person name="Ho-Il K."/>
            <person name="Hahn J.H."/>
            <person name="Sangsakoo G."/>
            <person name="Vanavichit A."/>
            <person name="de Mattos Luiz.A.T."/>
            <person name="Zimmer P.D."/>
            <person name="Malone G."/>
            <person name="Dellagostin O."/>
            <person name="de Oliveira A.C."/>
            <person name="Bevan M."/>
            <person name="Bancroft I."/>
            <person name="Minx P."/>
            <person name="Cordum H."/>
            <person name="Wilson R."/>
            <person name="Cheng Z."/>
            <person name="Jin W."/>
            <person name="Jiang J."/>
            <person name="Leong S.A."/>
            <person name="Iwama H."/>
            <person name="Gojobori T."/>
            <person name="Itoh T."/>
            <person name="Niimura Y."/>
            <person name="Fujii Y."/>
            <person name="Habara T."/>
            <person name="Sakai H."/>
            <person name="Sato Y."/>
            <person name="Wilson G."/>
            <person name="Kumar K."/>
            <person name="McCouch S."/>
            <person name="Juretic N."/>
            <person name="Hoen D."/>
            <person name="Wright S."/>
            <person name="Bruskiewich R."/>
            <person name="Bureau T."/>
            <person name="Miyao A."/>
            <person name="Hirochika H."/>
            <person name="Nishikawa T."/>
            <person name="Kadowaki K."/>
            <person name="Sugiura M."/>
            <person name="Burr B."/>
            <person name="Sasaki T."/>
        </authorList>
    </citation>
    <scope>NUCLEOTIDE SEQUENCE [LARGE SCALE GENOMIC DNA]</scope>
    <source>
        <strain evidence="2">cv. Nipponbare</strain>
    </source>
</reference>
<proteinExistence type="predicted"/>
<evidence type="ECO:0000313" key="2">
    <source>
        <dbReference type="Proteomes" id="UP000000763"/>
    </source>
</evidence>
<dbReference type="AlphaFoldDB" id="Q2R5Z5"/>